<proteinExistence type="predicted"/>
<protein>
    <submittedName>
        <fullName evidence="1">Uncharacterized protein</fullName>
    </submittedName>
</protein>
<organism evidence="1 2">
    <name type="scientific">Chitinophaga costaii</name>
    <dbReference type="NCBI Taxonomy" id="1335309"/>
    <lineage>
        <taxon>Bacteria</taxon>
        <taxon>Pseudomonadati</taxon>
        <taxon>Bacteroidota</taxon>
        <taxon>Chitinophagia</taxon>
        <taxon>Chitinophagales</taxon>
        <taxon>Chitinophagaceae</taxon>
        <taxon>Chitinophaga</taxon>
    </lineage>
</organism>
<accession>A0A1C3YQA0</accession>
<gene>
    <name evidence="1" type="ORF">GA0116948_10143</name>
</gene>
<dbReference type="STRING" id="1335309.GA0116948_10143"/>
<reference evidence="1 2" key="1">
    <citation type="submission" date="2016-08" db="EMBL/GenBank/DDBJ databases">
        <authorList>
            <person name="Seilhamer J.J."/>
        </authorList>
    </citation>
    <scope>NUCLEOTIDE SEQUENCE [LARGE SCALE GENOMIC DNA]</scope>
    <source>
        <strain evidence="1 2">A37T2</strain>
    </source>
</reference>
<dbReference type="AlphaFoldDB" id="A0A1C3YQA0"/>
<dbReference type="Proteomes" id="UP000242818">
    <property type="component" value="Unassembled WGS sequence"/>
</dbReference>
<evidence type="ECO:0000313" key="1">
    <source>
        <dbReference type="EMBL" id="SCB72287.1"/>
    </source>
</evidence>
<name>A0A1C3YQA0_9BACT</name>
<keyword evidence="2" id="KW-1185">Reference proteome</keyword>
<sequence>MIYLEWNEYIAKLFFKPKNVDCDVLFYIIPIKYS</sequence>
<evidence type="ECO:0000313" key="2">
    <source>
        <dbReference type="Proteomes" id="UP000242818"/>
    </source>
</evidence>
<dbReference type="EMBL" id="FMAR01000001">
    <property type="protein sequence ID" value="SCB72287.1"/>
    <property type="molecule type" value="Genomic_DNA"/>
</dbReference>